<dbReference type="Pfam" id="PF14578">
    <property type="entry name" value="GTP_EFTU_D4"/>
    <property type="match status" value="1"/>
</dbReference>
<proteinExistence type="predicted"/>
<dbReference type="GO" id="GO:0006412">
    <property type="term" value="P:translation"/>
    <property type="evidence" value="ECO:0007669"/>
    <property type="project" value="UniProtKB-KW"/>
</dbReference>
<sequence length="106" mass="11975">MGFLNRVFRRAKDDNPLEIVSREPVGKFRVSKTLRVMGRQVLIGEVLEGVVYPAYKVKAGRKVAIIYRIEKGHREVEFAAPGDMVALILEGEVEVGKNDEIEVYQS</sequence>
<dbReference type="EMBL" id="CP015102">
    <property type="protein sequence ID" value="ASJ06542.1"/>
    <property type="molecule type" value="Genomic_DNA"/>
</dbReference>
<gene>
    <name evidence="2" type="ORF">A3L08_03970</name>
</gene>
<accession>A0A218P6Y8</accession>
<dbReference type="NCBIfam" id="NF041207">
    <property type="entry name" value="tRNA_bind_PBP11"/>
    <property type="match status" value="1"/>
</dbReference>
<dbReference type="InterPro" id="IPR009000">
    <property type="entry name" value="Transl_B-barrel_sf"/>
</dbReference>
<dbReference type="InterPro" id="IPR029459">
    <property type="entry name" value="EFTU-type"/>
</dbReference>
<dbReference type="RefSeq" id="WP_088853801.1">
    <property type="nucleotide sequence ID" value="NZ_CP015102.1"/>
</dbReference>
<dbReference type="AlphaFoldDB" id="A0A218P6Y8"/>
<name>A0A218P6Y8_9EURY</name>
<dbReference type="OrthoDB" id="100256at2157"/>
<dbReference type="GeneID" id="33315398"/>
<dbReference type="GO" id="GO:0005525">
    <property type="term" value="F:GTP binding"/>
    <property type="evidence" value="ECO:0007669"/>
    <property type="project" value="UniProtKB-KW"/>
</dbReference>
<dbReference type="KEGG" id="tpaf:A3L08_03970"/>
<dbReference type="CDD" id="cd16265">
    <property type="entry name" value="Translation_Factor_II"/>
    <property type="match status" value="1"/>
</dbReference>
<protein>
    <submittedName>
        <fullName evidence="2">Translation factor</fullName>
    </submittedName>
</protein>
<feature type="domain" description="Elongation factor Tu-type" evidence="1">
    <location>
        <begin position="24"/>
        <end position="98"/>
    </location>
</feature>
<organism evidence="2 3">
    <name type="scientific">Thermococcus pacificus</name>
    <dbReference type="NCBI Taxonomy" id="71998"/>
    <lineage>
        <taxon>Archaea</taxon>
        <taxon>Methanobacteriati</taxon>
        <taxon>Methanobacteriota</taxon>
        <taxon>Thermococci</taxon>
        <taxon>Thermococcales</taxon>
        <taxon>Thermococcaceae</taxon>
        <taxon>Thermococcus</taxon>
    </lineage>
</organism>
<reference evidence="2 3" key="1">
    <citation type="submission" date="2016-04" db="EMBL/GenBank/DDBJ databases">
        <title>Complete genome sequence of Thermococcus pacificus type strain P4.</title>
        <authorList>
            <person name="Oger P.M."/>
        </authorList>
    </citation>
    <scope>NUCLEOTIDE SEQUENCE [LARGE SCALE GENOMIC DNA]</scope>
    <source>
        <strain evidence="2 3">P-4</strain>
    </source>
</reference>
<dbReference type="Proteomes" id="UP000197418">
    <property type="component" value="Chromosome"/>
</dbReference>
<dbReference type="Gene3D" id="2.40.30.10">
    <property type="entry name" value="Translation factors"/>
    <property type="match status" value="1"/>
</dbReference>
<evidence type="ECO:0000259" key="1">
    <source>
        <dbReference type="Pfam" id="PF14578"/>
    </source>
</evidence>
<evidence type="ECO:0000313" key="3">
    <source>
        <dbReference type="Proteomes" id="UP000197418"/>
    </source>
</evidence>
<keyword evidence="3" id="KW-1185">Reference proteome</keyword>
<evidence type="ECO:0000313" key="2">
    <source>
        <dbReference type="EMBL" id="ASJ06542.1"/>
    </source>
</evidence>
<dbReference type="SUPFAM" id="SSF50447">
    <property type="entry name" value="Translation proteins"/>
    <property type="match status" value="1"/>
</dbReference>